<keyword evidence="1" id="KW-0479">Metal-binding</keyword>
<dbReference type="GO" id="GO:0008270">
    <property type="term" value="F:zinc ion binding"/>
    <property type="evidence" value="ECO:0007669"/>
    <property type="project" value="InterPro"/>
</dbReference>
<reference evidence="4 5" key="1">
    <citation type="submission" date="2016-10" db="EMBL/GenBank/DDBJ databases">
        <authorList>
            <person name="de Groot N.N."/>
        </authorList>
    </citation>
    <scope>NUCLEOTIDE SEQUENCE [LARGE SCALE GENOMIC DNA]</scope>
    <source>
        <strain evidence="4 5">DSM 22789</strain>
    </source>
</reference>
<sequence length="228" mass="26532">MNVLQTFSMTDFSKIYLAWRKGKGSRRHIVGLLERGADNNVTFQYLPETRNLVKTEGFIPYFEFQDLDKVYDSNVLQIFSHRLIKSERPDIGSFYDFWEIDLSQAQDKFYVLGKTQGLTASDNFEFLAEYIYHPDIHFLTDLSGLSYANLPKGTVKPGDFLQYEFEGDNEFDKEAIKVMFRGRDIGYIKKIHCRIFHRATETPLNLQVKAVEQNGIIRKIFVKISVQG</sequence>
<dbReference type="STRING" id="683125.SAMN05660206_10876"/>
<protein>
    <recommendedName>
        <fullName evidence="3">HIRAN domain-containing protein</fullName>
    </recommendedName>
</protein>
<evidence type="ECO:0000256" key="1">
    <source>
        <dbReference type="ARBA" id="ARBA00022723"/>
    </source>
</evidence>
<dbReference type="Proteomes" id="UP000198785">
    <property type="component" value="Unassembled WGS sequence"/>
</dbReference>
<evidence type="ECO:0000313" key="5">
    <source>
        <dbReference type="Proteomes" id="UP000198785"/>
    </source>
</evidence>
<accession>A0A1I6U9Z1</accession>
<keyword evidence="2" id="KW-0378">Hydrolase</keyword>
<evidence type="ECO:0000313" key="4">
    <source>
        <dbReference type="EMBL" id="SFS98214.1"/>
    </source>
</evidence>
<name>A0A1I6U9Z1_9SPHI</name>
<gene>
    <name evidence="4" type="ORF">SAMN05660206_10876</name>
</gene>
<dbReference type="GO" id="GO:0003676">
    <property type="term" value="F:nucleic acid binding"/>
    <property type="evidence" value="ECO:0007669"/>
    <property type="project" value="InterPro"/>
</dbReference>
<evidence type="ECO:0000256" key="2">
    <source>
        <dbReference type="ARBA" id="ARBA00022801"/>
    </source>
</evidence>
<dbReference type="EMBL" id="FOZZ01000008">
    <property type="protein sequence ID" value="SFS98214.1"/>
    <property type="molecule type" value="Genomic_DNA"/>
</dbReference>
<dbReference type="GO" id="GO:0016818">
    <property type="term" value="F:hydrolase activity, acting on acid anhydrides, in phosphorus-containing anhydrides"/>
    <property type="evidence" value="ECO:0007669"/>
    <property type="project" value="InterPro"/>
</dbReference>
<keyword evidence="5" id="KW-1185">Reference proteome</keyword>
<dbReference type="InterPro" id="IPR014905">
    <property type="entry name" value="HIRAN"/>
</dbReference>
<evidence type="ECO:0000259" key="3">
    <source>
        <dbReference type="Pfam" id="PF08797"/>
    </source>
</evidence>
<dbReference type="Gene3D" id="3.30.70.2330">
    <property type="match status" value="1"/>
</dbReference>
<proteinExistence type="predicted"/>
<dbReference type="AlphaFoldDB" id="A0A1I6U9Z1"/>
<organism evidence="4 5">
    <name type="scientific">Sphingobacterium wenxiniae</name>
    <dbReference type="NCBI Taxonomy" id="683125"/>
    <lineage>
        <taxon>Bacteria</taxon>
        <taxon>Pseudomonadati</taxon>
        <taxon>Bacteroidota</taxon>
        <taxon>Sphingobacteriia</taxon>
        <taxon>Sphingobacteriales</taxon>
        <taxon>Sphingobacteriaceae</taxon>
        <taxon>Sphingobacterium</taxon>
    </lineage>
</organism>
<dbReference type="Pfam" id="PF08797">
    <property type="entry name" value="HIRAN"/>
    <property type="match status" value="1"/>
</dbReference>
<feature type="domain" description="HIRAN" evidence="3">
    <location>
        <begin position="140"/>
        <end position="198"/>
    </location>
</feature>